<protein>
    <recommendedName>
        <fullName evidence="4">RxLR effector candidate protein</fullName>
    </recommendedName>
</protein>
<dbReference type="Proteomes" id="UP001162031">
    <property type="component" value="Unassembled WGS sequence"/>
</dbReference>
<comment type="caution">
    <text evidence="2">The sequence shown here is derived from an EMBL/GenBank/DDBJ whole genome shotgun (WGS) entry which is preliminary data.</text>
</comment>
<dbReference type="EMBL" id="CANTFL010000058">
    <property type="protein sequence ID" value="CAI5710393.1"/>
    <property type="molecule type" value="Genomic_DNA"/>
</dbReference>
<feature type="chain" id="PRO_5043314572" description="RxLR effector candidate protein" evidence="1">
    <location>
        <begin position="22"/>
        <end position="284"/>
    </location>
</feature>
<evidence type="ECO:0000313" key="3">
    <source>
        <dbReference type="Proteomes" id="UP001162031"/>
    </source>
</evidence>
<name>A0AAV0SXK8_HYABA</name>
<dbReference type="AlphaFoldDB" id="A0AAV0SXK8"/>
<accession>A0AAV0SXK8</accession>
<keyword evidence="1" id="KW-0732">Signal</keyword>
<evidence type="ECO:0008006" key="4">
    <source>
        <dbReference type="Google" id="ProtNLM"/>
    </source>
</evidence>
<sequence length="284" mass="31832">MRVFTLVLVVSPASLLHPVTGLEAARPTQMRRQGPAVVPLTADDERSPPNRLLRSQLSAVPMEGVFKGFNSASVMDVPQRIANDVEALRVFLAHHMQTVSMKGATRRFATQSLEEQPASDVRRLLTLLHEKDKQLAAKLPFGVQKQTKLEELSNMLIPKWAKEGKTSSQVLGLLGLRDRPLLTFLKEGSSTGVLKAYCKHIEKDRAEFLYLQTIVQAYGGRQGFIREMNRLFLTAQHKLATDFLHSTRKALQSHKKAAKSDSGLLMTVENLIKQYNLLRIPARM</sequence>
<feature type="signal peptide" evidence="1">
    <location>
        <begin position="1"/>
        <end position="21"/>
    </location>
</feature>
<organism evidence="2 3">
    <name type="scientific">Hyaloperonospora brassicae</name>
    <name type="common">Brassica downy mildew</name>
    <name type="synonym">Peronospora brassicae</name>
    <dbReference type="NCBI Taxonomy" id="162125"/>
    <lineage>
        <taxon>Eukaryota</taxon>
        <taxon>Sar</taxon>
        <taxon>Stramenopiles</taxon>
        <taxon>Oomycota</taxon>
        <taxon>Peronosporomycetes</taxon>
        <taxon>Peronosporales</taxon>
        <taxon>Peronosporaceae</taxon>
        <taxon>Hyaloperonospora</taxon>
    </lineage>
</organism>
<keyword evidence="3" id="KW-1185">Reference proteome</keyword>
<gene>
    <name evidence="2" type="ORF">HBR001_LOCUS461</name>
</gene>
<evidence type="ECO:0000313" key="2">
    <source>
        <dbReference type="EMBL" id="CAI5710393.1"/>
    </source>
</evidence>
<evidence type="ECO:0000256" key="1">
    <source>
        <dbReference type="SAM" id="SignalP"/>
    </source>
</evidence>
<proteinExistence type="predicted"/>
<reference evidence="2" key="1">
    <citation type="submission" date="2022-12" db="EMBL/GenBank/DDBJ databases">
        <authorList>
            <person name="Webb A."/>
        </authorList>
    </citation>
    <scope>NUCLEOTIDE SEQUENCE</scope>
    <source>
        <strain evidence="2">Hp1</strain>
    </source>
</reference>